<feature type="transmembrane region" description="Helical" evidence="6">
    <location>
        <begin position="370"/>
        <end position="389"/>
    </location>
</feature>
<feature type="transmembrane region" description="Helical" evidence="6">
    <location>
        <begin position="274"/>
        <end position="298"/>
    </location>
</feature>
<protein>
    <submittedName>
        <fullName evidence="9">Peptide ABC transporter permease</fullName>
    </submittedName>
</protein>
<name>A0A143HNI3_MICTH</name>
<dbReference type="AlphaFoldDB" id="A0A143HNI3"/>
<organism evidence="9 10">
    <name type="scientific">Microbulbifer thermotolerans</name>
    <dbReference type="NCBI Taxonomy" id="252514"/>
    <lineage>
        <taxon>Bacteria</taxon>
        <taxon>Pseudomonadati</taxon>
        <taxon>Pseudomonadota</taxon>
        <taxon>Gammaproteobacteria</taxon>
        <taxon>Cellvibrionales</taxon>
        <taxon>Microbulbiferaceae</taxon>
        <taxon>Microbulbifer</taxon>
    </lineage>
</organism>
<gene>
    <name evidence="9" type="ORF">A3224_12540</name>
</gene>
<sequence>MFIKLAWQSLVHRRGGLALAVISVAVSLFTLLGVEQVRMQAKESFNRTVSSVDLIVGARTGQLNLLLYSVFRIGSPSNNISWQAYQEVAQHPQVAWTIPISLGDSHRGYRVVGTNQGFFTHYRYGREVSLAFSSGRLFAHSDEVVLGATVARQLGYRVGDSLVMAHGMGATSFHLHDDHPFTISGILSPTGTPVDRALYVSLEGMEAIHGRDDAETVAAHPSSITAFMLGLNSRVATFQVQRWVNEYHGEPLLAILPGVALSELWHLMGVLEKLLLLISALVVLASLLGLSILLLAAVRERRREIALLRAIGAGPMFLFLLVQAEALLVLLAGAVLAFAGLAAGLWIAAPLLAERYGIYLQGMDVGGQTLALMGAILAGTFVLATIPALRVCRQSLGRTLQSDG</sequence>
<dbReference type="STRING" id="252514.A3224_12540"/>
<dbReference type="GO" id="GO:0005886">
    <property type="term" value="C:plasma membrane"/>
    <property type="evidence" value="ECO:0007669"/>
    <property type="project" value="UniProtKB-SubCell"/>
</dbReference>
<proteinExistence type="predicted"/>
<keyword evidence="3 6" id="KW-0812">Transmembrane</keyword>
<feature type="transmembrane region" description="Helical" evidence="6">
    <location>
        <begin position="328"/>
        <end position="349"/>
    </location>
</feature>
<evidence type="ECO:0000259" key="8">
    <source>
        <dbReference type="Pfam" id="PF12704"/>
    </source>
</evidence>
<feature type="domain" description="MacB-like periplasmic core" evidence="8">
    <location>
        <begin position="18"/>
        <end position="242"/>
    </location>
</feature>
<dbReference type="InterPro" id="IPR051125">
    <property type="entry name" value="ABC-4/HrtB_transporter"/>
</dbReference>
<evidence type="ECO:0000256" key="3">
    <source>
        <dbReference type="ARBA" id="ARBA00022692"/>
    </source>
</evidence>
<feature type="transmembrane region" description="Helical" evidence="6">
    <location>
        <begin position="15"/>
        <end position="34"/>
    </location>
</feature>
<dbReference type="OrthoDB" id="9784014at2"/>
<evidence type="ECO:0000256" key="1">
    <source>
        <dbReference type="ARBA" id="ARBA00004651"/>
    </source>
</evidence>
<dbReference type="InterPro" id="IPR025857">
    <property type="entry name" value="MacB_PCD"/>
</dbReference>
<dbReference type="InterPro" id="IPR003838">
    <property type="entry name" value="ABC3_permease_C"/>
</dbReference>
<keyword evidence="5 6" id="KW-0472">Membrane</keyword>
<dbReference type="Pfam" id="PF02687">
    <property type="entry name" value="FtsX"/>
    <property type="match status" value="1"/>
</dbReference>
<evidence type="ECO:0000256" key="2">
    <source>
        <dbReference type="ARBA" id="ARBA00022475"/>
    </source>
</evidence>
<evidence type="ECO:0000256" key="4">
    <source>
        <dbReference type="ARBA" id="ARBA00022989"/>
    </source>
</evidence>
<evidence type="ECO:0000313" key="10">
    <source>
        <dbReference type="Proteomes" id="UP000076077"/>
    </source>
</evidence>
<dbReference type="Proteomes" id="UP000076077">
    <property type="component" value="Chromosome"/>
</dbReference>
<accession>A0A143HNI3</accession>
<evidence type="ECO:0000259" key="7">
    <source>
        <dbReference type="Pfam" id="PF02687"/>
    </source>
</evidence>
<comment type="subcellular location">
    <subcellularLocation>
        <location evidence="1">Cell membrane</location>
        <topology evidence="1">Multi-pass membrane protein</topology>
    </subcellularLocation>
</comment>
<dbReference type="PANTHER" id="PTHR43738">
    <property type="entry name" value="ABC TRANSPORTER, MEMBRANE PROTEIN"/>
    <property type="match status" value="1"/>
</dbReference>
<feature type="domain" description="ABC3 transporter permease C-terminal" evidence="7">
    <location>
        <begin position="277"/>
        <end position="395"/>
    </location>
</feature>
<dbReference type="GeneID" id="76608871"/>
<keyword evidence="10" id="KW-1185">Reference proteome</keyword>
<keyword evidence="4 6" id="KW-1133">Transmembrane helix</keyword>
<feature type="transmembrane region" description="Helical" evidence="6">
    <location>
        <begin position="305"/>
        <end position="322"/>
    </location>
</feature>
<reference evidence="10" key="1">
    <citation type="submission" date="2016-03" db="EMBL/GenBank/DDBJ databases">
        <authorList>
            <person name="Lee Y.-S."/>
            <person name="Choi Y.-L."/>
        </authorList>
    </citation>
    <scope>NUCLEOTIDE SEQUENCE [LARGE SCALE GENOMIC DNA]</scope>
    <source>
        <strain evidence="10">DAU221</strain>
    </source>
</reference>
<dbReference type="KEGG" id="mthd:A3224_12540"/>
<dbReference type="EMBL" id="CP014864">
    <property type="protein sequence ID" value="AMX03295.1"/>
    <property type="molecule type" value="Genomic_DNA"/>
</dbReference>
<evidence type="ECO:0000256" key="6">
    <source>
        <dbReference type="SAM" id="Phobius"/>
    </source>
</evidence>
<keyword evidence="2" id="KW-1003">Cell membrane</keyword>
<dbReference type="PANTHER" id="PTHR43738:SF2">
    <property type="entry name" value="ABC TRANSPORTER PERMEASE"/>
    <property type="match status" value="1"/>
</dbReference>
<evidence type="ECO:0000313" key="9">
    <source>
        <dbReference type="EMBL" id="AMX03295.1"/>
    </source>
</evidence>
<dbReference type="Pfam" id="PF12704">
    <property type="entry name" value="MacB_PCD"/>
    <property type="match status" value="1"/>
</dbReference>
<evidence type="ECO:0000256" key="5">
    <source>
        <dbReference type="ARBA" id="ARBA00023136"/>
    </source>
</evidence>
<dbReference type="RefSeq" id="WP_067155206.1">
    <property type="nucleotide sequence ID" value="NZ_CP014864.1"/>
</dbReference>